<organism evidence="4 5">
    <name type="scientific">Skeletonema marinoi</name>
    <dbReference type="NCBI Taxonomy" id="267567"/>
    <lineage>
        <taxon>Eukaryota</taxon>
        <taxon>Sar</taxon>
        <taxon>Stramenopiles</taxon>
        <taxon>Ochrophyta</taxon>
        <taxon>Bacillariophyta</taxon>
        <taxon>Coscinodiscophyceae</taxon>
        <taxon>Thalassiosirophycidae</taxon>
        <taxon>Thalassiosirales</taxon>
        <taxon>Skeletonemataceae</taxon>
        <taxon>Skeletonema</taxon>
        <taxon>Skeletonema marinoi-dohrnii complex</taxon>
    </lineage>
</organism>
<feature type="chain" id="PRO_5042052508" evidence="2">
    <location>
        <begin position="21"/>
        <end position="675"/>
    </location>
</feature>
<dbReference type="AlphaFoldDB" id="A0AAD9D5U4"/>
<dbReference type="Gene3D" id="3.40.50.410">
    <property type="entry name" value="von Willebrand factor, type A domain"/>
    <property type="match status" value="1"/>
</dbReference>
<keyword evidence="1" id="KW-0812">Transmembrane</keyword>
<dbReference type="InterPro" id="IPR051173">
    <property type="entry name" value="Ca_channel_alpha-2/delta"/>
</dbReference>
<accession>A0AAD9D5U4</accession>
<feature type="domain" description="VWFA" evidence="3">
    <location>
        <begin position="213"/>
        <end position="380"/>
    </location>
</feature>
<dbReference type="EMBL" id="JATAAI010000036">
    <property type="protein sequence ID" value="KAK1734892.1"/>
    <property type="molecule type" value="Genomic_DNA"/>
</dbReference>
<gene>
    <name evidence="4" type="ORF">QTG54_014352</name>
</gene>
<name>A0AAD9D5U4_9STRA</name>
<evidence type="ECO:0000256" key="2">
    <source>
        <dbReference type="SAM" id="SignalP"/>
    </source>
</evidence>
<dbReference type="InterPro" id="IPR036465">
    <property type="entry name" value="vWFA_dom_sf"/>
</dbReference>
<keyword evidence="2" id="KW-0732">Signal</keyword>
<dbReference type="SMART" id="SM00327">
    <property type="entry name" value="VWA"/>
    <property type="match status" value="1"/>
</dbReference>
<dbReference type="PANTHER" id="PTHR10166">
    <property type="entry name" value="VOLTAGE-DEPENDENT CALCIUM CHANNEL SUBUNIT ALPHA-2/DELTA-RELATED"/>
    <property type="match status" value="1"/>
</dbReference>
<dbReference type="Pfam" id="PF13519">
    <property type="entry name" value="VWA_2"/>
    <property type="match status" value="1"/>
</dbReference>
<dbReference type="PROSITE" id="PS50234">
    <property type="entry name" value="VWFA"/>
    <property type="match status" value="1"/>
</dbReference>
<feature type="transmembrane region" description="Helical" evidence="1">
    <location>
        <begin position="589"/>
        <end position="613"/>
    </location>
</feature>
<evidence type="ECO:0000259" key="3">
    <source>
        <dbReference type="PROSITE" id="PS50234"/>
    </source>
</evidence>
<evidence type="ECO:0000313" key="5">
    <source>
        <dbReference type="Proteomes" id="UP001224775"/>
    </source>
</evidence>
<dbReference type="GO" id="GO:0005245">
    <property type="term" value="F:voltage-gated calcium channel activity"/>
    <property type="evidence" value="ECO:0007669"/>
    <property type="project" value="TreeGrafter"/>
</dbReference>
<protein>
    <submittedName>
        <fullName evidence="4">Voltage-dependent calcium channel-like protein</fullName>
    </submittedName>
</protein>
<reference evidence="4" key="1">
    <citation type="submission" date="2023-06" db="EMBL/GenBank/DDBJ databases">
        <title>Survivors Of The Sea: Transcriptome response of Skeletonema marinoi to long-term dormancy.</title>
        <authorList>
            <person name="Pinder M.I.M."/>
            <person name="Kourtchenko O."/>
            <person name="Robertson E.K."/>
            <person name="Larsson T."/>
            <person name="Maumus F."/>
            <person name="Osuna-Cruz C.M."/>
            <person name="Vancaester E."/>
            <person name="Stenow R."/>
            <person name="Vandepoele K."/>
            <person name="Ploug H."/>
            <person name="Bruchert V."/>
            <person name="Godhe A."/>
            <person name="Topel M."/>
        </authorList>
    </citation>
    <scope>NUCLEOTIDE SEQUENCE</scope>
    <source>
        <strain evidence="4">R05AC</strain>
    </source>
</reference>
<dbReference type="PANTHER" id="PTHR10166:SF37">
    <property type="entry name" value="STOLID, ISOFORM H"/>
    <property type="match status" value="1"/>
</dbReference>
<sequence length="675" mass="73369">MIIGIIRVAAALLLTPLTLTQHHLQPFAHARADAEDEVKLIIQRIEEDTLKLRDEIENAYSQRCSIETLSQCSRGSFNGCSSVFPNQQCMEADELVVEACGGGSGGGCNALWDKTTSIVSIPSALAQGKDDNPTDPELIETACYTLLAEDYMRTKYENDEIFWDSYNVQPSWTYFGAHNGLFRKLPGTVDEECGNYDPRLRPWFVAASSGPKDVVLVLDVSGSMSGYGRMDLAKEAAITVIKTLTISDRVAVIAFSDYAYQVHSDSGPDLLVRATNENKNLLIDSIQKLTDGGATNFHAGFQLAFDSLERTIEQEYTSGCNVAILFMTDGVRTAGPETDEVLSLINDSTQRLATLYNRDTKIFTFSLGSQADRLATKEIACSTNGIWTPVGDCDRDLVGAMASYYKLFALGLGDDTEFTAWVEPYEFFWTKKMGTTNSAPVFDRSVDPPLFLGVVASDVHMDAFEQVLGENAQSSTMLQRFIHLSTAQCPKIDLSDCQLEGLRYLAGGGEATCGICNSTDYPGIIPTECPFKPDLPKNLWQNTDVEGVKYKDRACCEIGSNVPSEMCGIPDDDDIHTTEIDTCESTNSIGGGGILGITISVLFVICCCGWLFYKHKKVAPPTDAPEEVGTNALPVASVSYAIPANNAQVTYGGVTAVMPPSASAPPMNPAFHVRT</sequence>
<evidence type="ECO:0000256" key="1">
    <source>
        <dbReference type="SAM" id="Phobius"/>
    </source>
</evidence>
<dbReference type="GO" id="GO:0005891">
    <property type="term" value="C:voltage-gated calcium channel complex"/>
    <property type="evidence" value="ECO:0007669"/>
    <property type="project" value="TreeGrafter"/>
</dbReference>
<keyword evidence="5" id="KW-1185">Reference proteome</keyword>
<feature type="signal peptide" evidence="2">
    <location>
        <begin position="1"/>
        <end position="20"/>
    </location>
</feature>
<dbReference type="SUPFAM" id="SSF53300">
    <property type="entry name" value="vWA-like"/>
    <property type="match status" value="1"/>
</dbReference>
<dbReference type="InterPro" id="IPR002035">
    <property type="entry name" value="VWF_A"/>
</dbReference>
<keyword evidence="1" id="KW-0472">Membrane</keyword>
<dbReference type="Proteomes" id="UP001224775">
    <property type="component" value="Unassembled WGS sequence"/>
</dbReference>
<comment type="caution">
    <text evidence="4">The sequence shown here is derived from an EMBL/GenBank/DDBJ whole genome shotgun (WGS) entry which is preliminary data.</text>
</comment>
<evidence type="ECO:0000313" key="4">
    <source>
        <dbReference type="EMBL" id="KAK1734892.1"/>
    </source>
</evidence>
<proteinExistence type="predicted"/>
<keyword evidence="1" id="KW-1133">Transmembrane helix</keyword>